<keyword evidence="6 15" id="KW-0645">Protease</keyword>
<evidence type="ECO:0000256" key="8">
    <source>
        <dbReference type="ARBA" id="ARBA00022729"/>
    </source>
</evidence>
<evidence type="ECO:0000256" key="13">
    <source>
        <dbReference type="ARBA" id="ARBA00023145"/>
    </source>
</evidence>
<feature type="active site" description="Charge relay system" evidence="15">
    <location>
        <position position="287"/>
    </location>
</feature>
<dbReference type="PROSITE" id="PS51695">
    <property type="entry name" value="SEDOLISIN"/>
    <property type="match status" value="1"/>
</dbReference>
<dbReference type="InterPro" id="IPR015366">
    <property type="entry name" value="S53_propep"/>
</dbReference>
<dbReference type="InterPro" id="IPR050819">
    <property type="entry name" value="Tripeptidyl-peptidase_I"/>
</dbReference>
<keyword evidence="5" id="KW-0964">Secreted</keyword>
<organism evidence="17 18">
    <name type="scientific">Aplosporella prunicola CBS 121167</name>
    <dbReference type="NCBI Taxonomy" id="1176127"/>
    <lineage>
        <taxon>Eukaryota</taxon>
        <taxon>Fungi</taxon>
        <taxon>Dikarya</taxon>
        <taxon>Ascomycota</taxon>
        <taxon>Pezizomycotina</taxon>
        <taxon>Dothideomycetes</taxon>
        <taxon>Dothideomycetes incertae sedis</taxon>
        <taxon>Botryosphaeriales</taxon>
        <taxon>Aplosporellaceae</taxon>
        <taxon>Aplosporella</taxon>
    </lineage>
</organism>
<keyword evidence="14" id="KW-0325">Glycoprotein</keyword>
<dbReference type="Gene3D" id="3.40.50.200">
    <property type="entry name" value="Peptidase S8/S53 domain"/>
    <property type="match status" value="1"/>
</dbReference>
<keyword evidence="10 15" id="KW-0720">Serine protease</keyword>
<evidence type="ECO:0000256" key="7">
    <source>
        <dbReference type="ARBA" id="ARBA00022723"/>
    </source>
</evidence>
<evidence type="ECO:0000256" key="6">
    <source>
        <dbReference type="ARBA" id="ARBA00022670"/>
    </source>
</evidence>
<reference evidence="17" key="1">
    <citation type="journal article" date="2020" name="Stud. Mycol.">
        <title>101 Dothideomycetes genomes: a test case for predicting lifestyles and emergence of pathogens.</title>
        <authorList>
            <person name="Haridas S."/>
            <person name="Albert R."/>
            <person name="Binder M."/>
            <person name="Bloem J."/>
            <person name="Labutti K."/>
            <person name="Salamov A."/>
            <person name="Andreopoulos B."/>
            <person name="Baker S."/>
            <person name="Barry K."/>
            <person name="Bills G."/>
            <person name="Bluhm B."/>
            <person name="Cannon C."/>
            <person name="Castanera R."/>
            <person name="Culley D."/>
            <person name="Daum C."/>
            <person name="Ezra D."/>
            <person name="Gonzalez J."/>
            <person name="Henrissat B."/>
            <person name="Kuo A."/>
            <person name="Liang C."/>
            <person name="Lipzen A."/>
            <person name="Lutzoni F."/>
            <person name="Magnuson J."/>
            <person name="Mondo S."/>
            <person name="Nolan M."/>
            <person name="Ohm R."/>
            <person name="Pangilinan J."/>
            <person name="Park H.-J."/>
            <person name="Ramirez L."/>
            <person name="Alfaro M."/>
            <person name="Sun H."/>
            <person name="Tritt A."/>
            <person name="Yoshinaga Y."/>
            <person name="Zwiers L.-H."/>
            <person name="Turgeon B."/>
            <person name="Goodwin S."/>
            <person name="Spatafora J."/>
            <person name="Crous P."/>
            <person name="Grigoriev I."/>
        </authorList>
    </citation>
    <scope>NUCLEOTIDE SEQUENCE</scope>
    <source>
        <strain evidence="17">CBS 121167</strain>
    </source>
</reference>
<dbReference type="GO" id="GO:0005576">
    <property type="term" value="C:extracellular region"/>
    <property type="evidence" value="ECO:0007669"/>
    <property type="project" value="UniProtKB-SubCell"/>
</dbReference>
<dbReference type="RefSeq" id="XP_033395487.1">
    <property type="nucleotide sequence ID" value="XM_033537194.1"/>
</dbReference>
<feature type="active site" description="Charge relay system" evidence="15">
    <location>
        <position position="509"/>
    </location>
</feature>
<dbReference type="InterPro" id="IPR000209">
    <property type="entry name" value="Peptidase_S8/S53_dom"/>
</dbReference>
<dbReference type="SUPFAM" id="SSF52743">
    <property type="entry name" value="Subtilisin-like"/>
    <property type="match status" value="1"/>
</dbReference>
<feature type="active site" description="Charge relay system" evidence="15">
    <location>
        <position position="291"/>
    </location>
</feature>
<dbReference type="AlphaFoldDB" id="A0A6A6B974"/>
<dbReference type="InterPro" id="IPR030400">
    <property type="entry name" value="Sedolisin_dom"/>
</dbReference>
<feature type="binding site" evidence="15">
    <location>
        <position position="570"/>
    </location>
    <ligand>
        <name>Ca(2+)</name>
        <dbReference type="ChEBI" id="CHEBI:29108"/>
    </ligand>
</feature>
<dbReference type="PANTHER" id="PTHR14218">
    <property type="entry name" value="PROTEASE S8 TRIPEPTIDYL PEPTIDASE I CLN2"/>
    <property type="match status" value="1"/>
</dbReference>
<evidence type="ECO:0000256" key="5">
    <source>
        <dbReference type="ARBA" id="ARBA00022525"/>
    </source>
</evidence>
<evidence type="ECO:0000313" key="17">
    <source>
        <dbReference type="EMBL" id="KAF2139774.1"/>
    </source>
</evidence>
<evidence type="ECO:0000256" key="11">
    <source>
        <dbReference type="ARBA" id="ARBA00022837"/>
    </source>
</evidence>
<comment type="function">
    <text evidence="2">Secreted tripeptidyl-peptidase which degrades proteins at acidic pHs and is involved in virulence.</text>
</comment>
<comment type="subcellular location">
    <subcellularLocation>
        <location evidence="3">Secreted</location>
        <location evidence="3">Extracellular space</location>
    </subcellularLocation>
</comment>
<evidence type="ECO:0000256" key="14">
    <source>
        <dbReference type="ARBA" id="ARBA00023180"/>
    </source>
</evidence>
<evidence type="ECO:0000256" key="9">
    <source>
        <dbReference type="ARBA" id="ARBA00022801"/>
    </source>
</evidence>
<feature type="binding site" evidence="15">
    <location>
        <position position="572"/>
    </location>
    <ligand>
        <name>Ca(2+)</name>
        <dbReference type="ChEBI" id="CHEBI:29108"/>
    </ligand>
</feature>
<dbReference type="CDD" id="cd04056">
    <property type="entry name" value="Peptidases_S53"/>
    <property type="match status" value="1"/>
</dbReference>
<dbReference type="Pfam" id="PF00082">
    <property type="entry name" value="Peptidase_S8"/>
    <property type="match status" value="1"/>
</dbReference>
<name>A0A6A6B974_9PEZI</name>
<evidence type="ECO:0000256" key="4">
    <source>
        <dbReference type="ARBA" id="ARBA00012462"/>
    </source>
</evidence>
<evidence type="ECO:0000256" key="12">
    <source>
        <dbReference type="ARBA" id="ARBA00023026"/>
    </source>
</evidence>
<dbReference type="GO" id="GO:0006508">
    <property type="term" value="P:proteolysis"/>
    <property type="evidence" value="ECO:0007669"/>
    <property type="project" value="UniProtKB-KW"/>
</dbReference>
<evidence type="ECO:0000256" key="3">
    <source>
        <dbReference type="ARBA" id="ARBA00004239"/>
    </source>
</evidence>
<dbReference type="InterPro" id="IPR023828">
    <property type="entry name" value="Peptidase_S8_Ser-AS"/>
</dbReference>
<dbReference type="FunFam" id="3.40.50.200:FF:000015">
    <property type="entry name" value="Tripeptidyl peptidase A"/>
    <property type="match status" value="1"/>
</dbReference>
<keyword evidence="7 15" id="KW-0479">Metal-binding</keyword>
<dbReference type="SMART" id="SM00944">
    <property type="entry name" value="Pro-kuma_activ"/>
    <property type="match status" value="1"/>
</dbReference>
<dbReference type="OrthoDB" id="409122at2759"/>
<dbReference type="EC" id="3.4.14.10" evidence="4"/>
<dbReference type="GO" id="GO:0004252">
    <property type="term" value="F:serine-type endopeptidase activity"/>
    <property type="evidence" value="ECO:0007669"/>
    <property type="project" value="UniProtKB-UniRule"/>
</dbReference>
<dbReference type="GO" id="GO:0046872">
    <property type="term" value="F:metal ion binding"/>
    <property type="evidence" value="ECO:0007669"/>
    <property type="project" value="UniProtKB-UniRule"/>
</dbReference>
<dbReference type="SUPFAM" id="SSF54897">
    <property type="entry name" value="Protease propeptides/inhibitors"/>
    <property type="match status" value="1"/>
</dbReference>
<dbReference type="GeneID" id="54294690"/>
<keyword evidence="13" id="KW-0865">Zymogen</keyword>
<feature type="binding site" evidence="15">
    <location>
        <position position="551"/>
    </location>
    <ligand>
        <name>Ca(2+)</name>
        <dbReference type="ChEBI" id="CHEBI:29108"/>
    </ligand>
</feature>
<evidence type="ECO:0000256" key="15">
    <source>
        <dbReference type="PROSITE-ProRule" id="PRU01032"/>
    </source>
</evidence>
<evidence type="ECO:0000256" key="1">
    <source>
        <dbReference type="ARBA" id="ARBA00001910"/>
    </source>
</evidence>
<evidence type="ECO:0000259" key="16">
    <source>
        <dbReference type="PROSITE" id="PS51695"/>
    </source>
</evidence>
<dbReference type="EMBL" id="ML995492">
    <property type="protein sequence ID" value="KAF2139774.1"/>
    <property type="molecule type" value="Genomic_DNA"/>
</dbReference>
<keyword evidence="12" id="KW-0843">Virulence</keyword>
<sequence>MLALLLLLTSTAALVVQERQPVPREWTRVGPAPAHDQLVLHIGLRQANSAALERHLARSSSILSKDETDELVRPSAEAFWAVEQWLAQHGVVDYTYASSARDWLTARVRVDTAERLLGTEYHVYRHEGDGDELVRAPVWSLPANVAPHVDTVQPTTVFLRRQARAPPSHADLAQADVQELGHIPVPDQADLPDAPSPAQACNPLAVSPLCLRALYGSLGYRPPAPAVGNSFAIVNFLDEVNNRSDVDLFLRAYRKDAARDKAAYRFTTETVAGGLDDQKPNPDLGYEGALDAQAALGVGHPTPLVAYNVGARPPPFRESAFTPRNRNEPYLAWLHHVLAQPPSTLPLVMSISYADEEQTVPPSYARRVCNAFAQLGARGVTVLVSSGDEGVGHAGNCSATQDGRPAFLPTFPASCPYVTAVGATRHVDPELVAFDARTGFVSGAGFSNYFARPAYQDAAVLPYVDTVLGPDKHAGMWNPRGRAVPDIAAAGYHYTIMWNGTARLTDGTSASAPTVAAIVALVNDALLAAGHAPLGFLNPWLYDKGWRGFTDIVHGNATGCGTDGFPAAPGWDAASGFGTPWFPRLKELAFELREQRRPWYYGDG</sequence>
<dbReference type="PROSITE" id="PS00138">
    <property type="entry name" value="SUBTILASE_SER"/>
    <property type="match status" value="1"/>
</dbReference>
<evidence type="ECO:0000256" key="10">
    <source>
        <dbReference type="ARBA" id="ARBA00022825"/>
    </source>
</evidence>
<keyword evidence="8" id="KW-0732">Signal</keyword>
<dbReference type="Pfam" id="PF09286">
    <property type="entry name" value="Pro-kuma_activ"/>
    <property type="match status" value="1"/>
</dbReference>
<accession>A0A6A6B974</accession>
<dbReference type="GO" id="GO:0008240">
    <property type="term" value="F:tripeptidyl-peptidase activity"/>
    <property type="evidence" value="ECO:0007669"/>
    <property type="project" value="UniProtKB-EC"/>
</dbReference>
<evidence type="ECO:0000313" key="18">
    <source>
        <dbReference type="Proteomes" id="UP000799438"/>
    </source>
</evidence>
<keyword evidence="9 15" id="KW-0378">Hydrolase</keyword>
<keyword evidence="18" id="KW-1185">Reference proteome</keyword>
<proteinExistence type="predicted"/>
<dbReference type="CDD" id="cd11377">
    <property type="entry name" value="Pro-peptidase_S53"/>
    <property type="match status" value="1"/>
</dbReference>
<feature type="domain" description="Peptidase S53" evidence="16">
    <location>
        <begin position="205"/>
        <end position="592"/>
    </location>
</feature>
<dbReference type="InterPro" id="IPR036852">
    <property type="entry name" value="Peptidase_S8/S53_dom_sf"/>
</dbReference>
<dbReference type="PANTHER" id="PTHR14218:SF39">
    <property type="entry name" value="PEPTIDASE S53 DOMAIN-CONTAINING PROTEIN"/>
    <property type="match status" value="1"/>
</dbReference>
<gene>
    <name evidence="17" type="ORF">K452DRAFT_231903</name>
</gene>
<feature type="binding site" evidence="15">
    <location>
        <position position="552"/>
    </location>
    <ligand>
        <name>Ca(2+)</name>
        <dbReference type="ChEBI" id="CHEBI:29108"/>
    </ligand>
</feature>
<comment type="catalytic activity">
    <reaction evidence="1">
        <text>Release of an N-terminal tripeptide from a polypeptide.</text>
        <dbReference type="EC" id="3.4.14.10"/>
    </reaction>
</comment>
<protein>
    <recommendedName>
        <fullName evidence="4">tripeptidyl-peptidase II</fullName>
        <ecNumber evidence="4">3.4.14.10</ecNumber>
    </recommendedName>
</protein>
<keyword evidence="11 15" id="KW-0106">Calcium</keyword>
<dbReference type="Proteomes" id="UP000799438">
    <property type="component" value="Unassembled WGS sequence"/>
</dbReference>
<evidence type="ECO:0000256" key="2">
    <source>
        <dbReference type="ARBA" id="ARBA00002451"/>
    </source>
</evidence>
<comment type="cofactor">
    <cofactor evidence="15">
        <name>Ca(2+)</name>
        <dbReference type="ChEBI" id="CHEBI:29108"/>
    </cofactor>
    <text evidence="15">Binds 1 Ca(2+) ion per subunit.</text>
</comment>